<dbReference type="Gene3D" id="2.150.10.10">
    <property type="entry name" value="Serralysin-like metalloprotease, C-terminal"/>
    <property type="match status" value="2"/>
</dbReference>
<gene>
    <name evidence="3" type="ORF">C8N24_3535</name>
</gene>
<proteinExistence type="predicted"/>
<dbReference type="PRINTS" id="PR00313">
    <property type="entry name" value="CABNDNGRPT"/>
</dbReference>
<name>A0A660LJV3_9ACTN</name>
<keyword evidence="2" id="KW-0732">Signal</keyword>
<evidence type="ECO:0000313" key="4">
    <source>
        <dbReference type="Proteomes" id="UP000278962"/>
    </source>
</evidence>
<evidence type="ECO:0008006" key="5">
    <source>
        <dbReference type="Google" id="ProtNLM"/>
    </source>
</evidence>
<protein>
    <recommendedName>
        <fullName evidence="5">Hemolysin type calcium-binding protein</fullName>
    </recommendedName>
</protein>
<dbReference type="RefSeq" id="WP_121251996.1">
    <property type="nucleotide sequence ID" value="NZ_RBIL01000001.1"/>
</dbReference>
<dbReference type="Gene3D" id="2.60.40.2700">
    <property type="match status" value="1"/>
</dbReference>
<dbReference type="AlphaFoldDB" id="A0A660LJV3"/>
<dbReference type="SUPFAM" id="SSF51120">
    <property type="entry name" value="beta-Roll"/>
    <property type="match status" value="2"/>
</dbReference>
<feature type="compositionally biased region" description="Pro residues" evidence="1">
    <location>
        <begin position="395"/>
        <end position="407"/>
    </location>
</feature>
<feature type="region of interest" description="Disordered" evidence="1">
    <location>
        <begin position="389"/>
        <end position="412"/>
    </location>
</feature>
<organism evidence="3 4">
    <name type="scientific">Solirubrobacter pauli</name>
    <dbReference type="NCBI Taxonomy" id="166793"/>
    <lineage>
        <taxon>Bacteria</taxon>
        <taxon>Bacillati</taxon>
        <taxon>Actinomycetota</taxon>
        <taxon>Thermoleophilia</taxon>
        <taxon>Solirubrobacterales</taxon>
        <taxon>Solirubrobacteraceae</taxon>
        <taxon>Solirubrobacter</taxon>
    </lineage>
</organism>
<comment type="caution">
    <text evidence="3">The sequence shown here is derived from an EMBL/GenBank/DDBJ whole genome shotgun (WGS) entry which is preliminary data.</text>
</comment>
<evidence type="ECO:0000313" key="3">
    <source>
        <dbReference type="EMBL" id="RKQ93664.1"/>
    </source>
</evidence>
<reference evidence="3 4" key="1">
    <citation type="submission" date="2018-10" db="EMBL/GenBank/DDBJ databases">
        <title>Genomic Encyclopedia of Archaeal and Bacterial Type Strains, Phase II (KMG-II): from individual species to whole genera.</title>
        <authorList>
            <person name="Goeker M."/>
        </authorList>
    </citation>
    <scope>NUCLEOTIDE SEQUENCE [LARGE SCALE GENOMIC DNA]</scope>
    <source>
        <strain evidence="3 4">DSM 14954</strain>
    </source>
</reference>
<dbReference type="InterPro" id="IPR001343">
    <property type="entry name" value="Hemolysn_Ca-bd"/>
</dbReference>
<dbReference type="GO" id="GO:0005509">
    <property type="term" value="F:calcium ion binding"/>
    <property type="evidence" value="ECO:0007669"/>
    <property type="project" value="InterPro"/>
</dbReference>
<accession>A0A660LJV3</accession>
<dbReference type="EMBL" id="RBIL01000001">
    <property type="protein sequence ID" value="RKQ93664.1"/>
    <property type="molecule type" value="Genomic_DNA"/>
</dbReference>
<dbReference type="OrthoDB" id="9772095at2"/>
<evidence type="ECO:0000256" key="1">
    <source>
        <dbReference type="SAM" id="MobiDB-lite"/>
    </source>
</evidence>
<evidence type="ECO:0000256" key="2">
    <source>
        <dbReference type="SAM" id="SignalP"/>
    </source>
</evidence>
<keyword evidence="4" id="KW-1185">Reference proteome</keyword>
<dbReference type="InterPro" id="IPR011049">
    <property type="entry name" value="Serralysin-like_metalloprot_C"/>
</dbReference>
<feature type="chain" id="PRO_5024902595" description="Hemolysin type calcium-binding protein" evidence="2">
    <location>
        <begin position="27"/>
        <end position="553"/>
    </location>
</feature>
<dbReference type="Pfam" id="PF00353">
    <property type="entry name" value="HemolysinCabind"/>
    <property type="match status" value="2"/>
</dbReference>
<dbReference type="Proteomes" id="UP000278962">
    <property type="component" value="Unassembled WGS sequence"/>
</dbReference>
<feature type="signal peptide" evidence="2">
    <location>
        <begin position="1"/>
        <end position="26"/>
    </location>
</feature>
<sequence length="553" mass="55557">MPSHHLRFTALLAALAALAAPAAADAAVTAKRGADGAVSLTGSTSAAASISILGMAGKTRVTGPVQPGSGCFTVGAAVECGNAAPRRLDVLLAGSTGKLSVYYNASSLDNAPAWLEGGSAADVLEAIGTASVIFRGGPGDDTLTGGAGDDTFFADADVDGADVIDGRGDQLDAKAGSRGDNVSYGFRSTPVVVTLPPNGLNAPAGSHGASGEGDKLAHIESVDGGSAGDLITGNERANRLVGRAGGDLIDGGVGDDRIELRRGLFDGGAADPDIAVSCGNGQDVLQRDADDPISKDCEHDAPGVRSVEVTGDLAVGAIATATVDVFGDPGTASYQWMACTADESKCEPLPGATGPTLVIPPAAEGRHLQVRFALAPQGFAADTQLVQSPARGPVAPAPPAPPAPTPGTPVVDVPLQPSPPVPFAEHAAIVATAGLGHGTRFAPKLRLGGGALAYTSGAVSGSTLKLDRKGHATFAGVVCPTACRVRAELTLRAGHRTRRLAGAREALAERRLGVVKVALSRADLRAVRRVRKPTLTLKLSVGGVSATQRFALR</sequence>